<evidence type="ECO:0000256" key="2">
    <source>
        <dbReference type="ARBA" id="ARBA00022448"/>
    </source>
</evidence>
<evidence type="ECO:0000256" key="1">
    <source>
        <dbReference type="ARBA" id="ARBA00009990"/>
    </source>
</evidence>
<keyword evidence="4" id="KW-0811">Translocation</keyword>
<keyword evidence="2" id="KW-0813">Transport</keyword>
<dbReference type="PRINTS" id="PR01594">
    <property type="entry name" value="SECBCHAPRONE"/>
</dbReference>
<dbReference type="NCBIfam" id="NF004392">
    <property type="entry name" value="PRK05751.1-3"/>
    <property type="match status" value="1"/>
</dbReference>
<evidence type="ECO:0000313" key="6">
    <source>
        <dbReference type="Proteomes" id="UP000005522"/>
    </source>
</evidence>
<dbReference type="PANTHER" id="PTHR36918">
    <property type="match status" value="1"/>
</dbReference>
<sequence>MAEQEPTFMIERIYVKDLSFESPNAPAAFTMTEAPSVDVGLNTSTQTVDPANGLTEVTLTVTVSAKGGSTTYFAVEVQQGGLFRLQNIPEEHMPILLAVHCPTILFPYAREVVADLVSRGGFQPLHLHPVNFEALYQQAQQEQGQHTTQ</sequence>
<dbReference type="AlphaFoldDB" id="A0A059ZSL8"/>
<dbReference type="Gene3D" id="3.10.420.10">
    <property type="entry name" value="SecB-like"/>
    <property type="match status" value="1"/>
</dbReference>
<protein>
    <submittedName>
        <fullName evidence="5">Protein export cytoplasm chaperone protein (SecB, maintains protein to be exported in unfolded state)</fullName>
    </submittedName>
</protein>
<evidence type="ECO:0000313" key="5">
    <source>
        <dbReference type="EMBL" id="AIA54645.1"/>
    </source>
</evidence>
<evidence type="ECO:0000256" key="3">
    <source>
        <dbReference type="ARBA" id="ARBA00022927"/>
    </source>
</evidence>
<keyword evidence="3" id="KW-0653">Protein transport</keyword>
<dbReference type="InterPro" id="IPR003708">
    <property type="entry name" value="SecB"/>
</dbReference>
<dbReference type="SUPFAM" id="SSF54611">
    <property type="entry name" value="SecB-like"/>
    <property type="match status" value="1"/>
</dbReference>
<dbReference type="eggNOG" id="COG1952">
    <property type="taxonomic scope" value="Bacteria"/>
</dbReference>
<organism evidence="5 6">
    <name type="scientific">Acidithiobacillus caldus (strain ATCC 51756 / DSM 8584 / KU)</name>
    <dbReference type="NCBI Taxonomy" id="637389"/>
    <lineage>
        <taxon>Bacteria</taxon>
        <taxon>Pseudomonadati</taxon>
        <taxon>Pseudomonadota</taxon>
        <taxon>Acidithiobacillia</taxon>
        <taxon>Acidithiobacillales</taxon>
        <taxon>Acidithiobacillaceae</taxon>
        <taxon>Acidithiobacillus</taxon>
    </lineage>
</organism>
<dbReference type="NCBIfam" id="TIGR00809">
    <property type="entry name" value="secB"/>
    <property type="match status" value="1"/>
</dbReference>
<dbReference type="GO" id="GO:0015031">
    <property type="term" value="P:protein transport"/>
    <property type="evidence" value="ECO:0007669"/>
    <property type="project" value="UniProtKB-KW"/>
</dbReference>
<dbReference type="RefSeq" id="WP_004870997.1">
    <property type="nucleotide sequence ID" value="NZ_CP005986.1"/>
</dbReference>
<dbReference type="GO" id="GO:0051262">
    <property type="term" value="P:protein tetramerization"/>
    <property type="evidence" value="ECO:0007669"/>
    <property type="project" value="InterPro"/>
</dbReference>
<comment type="similarity">
    <text evidence="1">Belongs to the SecB family.</text>
</comment>
<gene>
    <name evidence="5" type="ORF">Acaty_c0767</name>
</gene>
<dbReference type="PANTHER" id="PTHR36918:SF1">
    <property type="entry name" value="PROTEIN-EXPORT PROTEIN SECB"/>
    <property type="match status" value="1"/>
</dbReference>
<proteinExistence type="inferred from homology"/>
<evidence type="ECO:0000256" key="4">
    <source>
        <dbReference type="ARBA" id="ARBA00023010"/>
    </source>
</evidence>
<dbReference type="HAMAP" id="MF_00821">
    <property type="entry name" value="SecB"/>
    <property type="match status" value="1"/>
</dbReference>
<dbReference type="GO" id="GO:0051082">
    <property type="term" value="F:unfolded protein binding"/>
    <property type="evidence" value="ECO:0007669"/>
    <property type="project" value="InterPro"/>
</dbReference>
<dbReference type="HOGENOM" id="CLU_111574_1_0_6"/>
<dbReference type="InterPro" id="IPR035958">
    <property type="entry name" value="SecB-like_sf"/>
</dbReference>
<dbReference type="Proteomes" id="UP000005522">
    <property type="component" value="Chromosome"/>
</dbReference>
<dbReference type="KEGG" id="acz:Acaty_c0767"/>
<accession>A0A059ZSL8</accession>
<dbReference type="Pfam" id="PF02556">
    <property type="entry name" value="SecB"/>
    <property type="match status" value="1"/>
</dbReference>
<dbReference type="EMBL" id="CP005986">
    <property type="protein sequence ID" value="AIA54645.1"/>
    <property type="molecule type" value="Genomic_DNA"/>
</dbReference>
<reference evidence="5 6" key="1">
    <citation type="journal article" date="2009" name="J. Bacteriol.">
        <title>Draft genome sequence of the extremely acidophilic bacterium Acidithiobacillus caldus ATCC 51756 reveals metabolic versatility in the genus Acidithiobacillus.</title>
        <authorList>
            <person name="Valdes J."/>
            <person name="Quatrini R."/>
            <person name="Hallberg K."/>
            <person name="Dopson M."/>
            <person name="Valenzuela P.D."/>
            <person name="Holmes D.S."/>
        </authorList>
    </citation>
    <scope>NUCLEOTIDE SEQUENCE [LARGE SCALE GENOMIC DNA]</scope>
    <source>
        <strain evidence="6">ATCC 51756 / DSM 8584 / KU</strain>
    </source>
</reference>
<dbReference type="GeneID" id="92930763"/>
<name>A0A059ZSL8_ACICK</name>